<accession>A0A1M7AX50</accession>
<sequence>MGEFIEPVDAPLMHAEPLDEATQRRAALNLAWRLQRRPGDTSLEDVLTVLQALGLAPYEKVETVFNPSTGSTASELLRRERAARQREQRRLLREQQAQVS</sequence>
<keyword evidence="2" id="KW-1185">Reference proteome</keyword>
<evidence type="ECO:0000313" key="2">
    <source>
        <dbReference type="Proteomes" id="UP000184363"/>
    </source>
</evidence>
<reference evidence="1 2" key="1">
    <citation type="submission" date="2016-11" db="EMBL/GenBank/DDBJ databases">
        <authorList>
            <person name="Jaros S."/>
            <person name="Januszkiewicz K."/>
            <person name="Wedrychowicz H."/>
        </authorList>
    </citation>
    <scope>NUCLEOTIDE SEQUENCE [LARGE SCALE GENOMIC DNA]</scope>
    <source>
        <strain evidence="1 2">DSM 43832</strain>
    </source>
</reference>
<dbReference type="EMBL" id="FRAP01000030">
    <property type="protein sequence ID" value="SHL46999.1"/>
    <property type="molecule type" value="Genomic_DNA"/>
</dbReference>
<evidence type="ECO:0000313" key="1">
    <source>
        <dbReference type="EMBL" id="SHL46999.1"/>
    </source>
</evidence>
<gene>
    <name evidence="1" type="ORF">SAMN05443637_13042</name>
</gene>
<protein>
    <submittedName>
        <fullName evidence="1">Uncharacterized protein</fullName>
    </submittedName>
</protein>
<proteinExistence type="predicted"/>
<organism evidence="1 2">
    <name type="scientific">Pseudonocardia thermophila</name>
    <dbReference type="NCBI Taxonomy" id="1848"/>
    <lineage>
        <taxon>Bacteria</taxon>
        <taxon>Bacillati</taxon>
        <taxon>Actinomycetota</taxon>
        <taxon>Actinomycetes</taxon>
        <taxon>Pseudonocardiales</taxon>
        <taxon>Pseudonocardiaceae</taxon>
        <taxon>Pseudonocardia</taxon>
    </lineage>
</organism>
<dbReference type="STRING" id="1848.SAMN05443637_13042"/>
<dbReference type="Proteomes" id="UP000184363">
    <property type="component" value="Unassembled WGS sequence"/>
</dbReference>
<dbReference type="AlphaFoldDB" id="A0A1M7AX50"/>
<name>A0A1M7AX50_PSETH</name>